<dbReference type="PRINTS" id="PR00598">
    <property type="entry name" value="HTHMARR"/>
</dbReference>
<dbReference type="EMBL" id="LT629701">
    <property type="protein sequence ID" value="SDM50672.1"/>
    <property type="molecule type" value="Genomic_DNA"/>
</dbReference>
<dbReference type="SMART" id="SM00347">
    <property type="entry name" value="HTH_MARR"/>
    <property type="match status" value="1"/>
</dbReference>
<evidence type="ECO:0000256" key="3">
    <source>
        <dbReference type="ARBA" id="ARBA00023163"/>
    </source>
</evidence>
<keyword evidence="3" id="KW-0804">Transcription</keyword>
<sequence length="150" mass="17014">MELIRAESLGYQVNLTARVLEQALRERVERYGVVPGQFPALLSLYERDGLTQAELCRQVRVEQPTMAKTLQRMERDGLIRRERHPTDARQVLVFLTERAEELREPLARAGTGVNADAVRGLTEEQVATFMTCLTRITDNLAGPGRPRSPR</sequence>
<dbReference type="RefSeq" id="WP_043813561.1">
    <property type="nucleotide sequence ID" value="NZ_JOEF01000029.1"/>
</dbReference>
<dbReference type="Proteomes" id="UP000183376">
    <property type="component" value="Chromosome I"/>
</dbReference>
<evidence type="ECO:0000313" key="5">
    <source>
        <dbReference type="EMBL" id="SDM50672.1"/>
    </source>
</evidence>
<dbReference type="Gene3D" id="1.10.10.10">
    <property type="entry name" value="Winged helix-like DNA-binding domain superfamily/Winged helix DNA-binding domain"/>
    <property type="match status" value="1"/>
</dbReference>
<keyword evidence="2 5" id="KW-0238">DNA-binding</keyword>
<dbReference type="SUPFAM" id="SSF46785">
    <property type="entry name" value="Winged helix' DNA-binding domain"/>
    <property type="match status" value="1"/>
</dbReference>
<dbReference type="InterPro" id="IPR036390">
    <property type="entry name" value="WH_DNA-bd_sf"/>
</dbReference>
<dbReference type="GO" id="GO:0003677">
    <property type="term" value="F:DNA binding"/>
    <property type="evidence" value="ECO:0007669"/>
    <property type="project" value="UniProtKB-KW"/>
</dbReference>
<dbReference type="InterPro" id="IPR036388">
    <property type="entry name" value="WH-like_DNA-bd_sf"/>
</dbReference>
<dbReference type="Pfam" id="PF01047">
    <property type="entry name" value="MarR"/>
    <property type="match status" value="1"/>
</dbReference>
<organism evidence="5 6">
    <name type="scientific">Allokutzneria albata</name>
    <name type="common">Kibdelosporangium albatum</name>
    <dbReference type="NCBI Taxonomy" id="211114"/>
    <lineage>
        <taxon>Bacteria</taxon>
        <taxon>Bacillati</taxon>
        <taxon>Actinomycetota</taxon>
        <taxon>Actinomycetes</taxon>
        <taxon>Pseudonocardiales</taxon>
        <taxon>Pseudonocardiaceae</taxon>
        <taxon>Allokutzneria</taxon>
    </lineage>
</organism>
<keyword evidence="6" id="KW-1185">Reference proteome</keyword>
<proteinExistence type="predicted"/>
<dbReference type="PANTHER" id="PTHR42756:SF1">
    <property type="entry name" value="TRANSCRIPTIONAL REPRESSOR OF EMRAB OPERON"/>
    <property type="match status" value="1"/>
</dbReference>
<dbReference type="eggNOG" id="COG1846">
    <property type="taxonomic scope" value="Bacteria"/>
</dbReference>
<gene>
    <name evidence="5" type="ORF">SAMN04489726_1971</name>
</gene>
<dbReference type="InterPro" id="IPR000835">
    <property type="entry name" value="HTH_MarR-typ"/>
</dbReference>
<dbReference type="PROSITE" id="PS50995">
    <property type="entry name" value="HTH_MARR_2"/>
    <property type="match status" value="1"/>
</dbReference>
<evidence type="ECO:0000256" key="1">
    <source>
        <dbReference type="ARBA" id="ARBA00023015"/>
    </source>
</evidence>
<dbReference type="PANTHER" id="PTHR42756">
    <property type="entry name" value="TRANSCRIPTIONAL REGULATOR, MARR"/>
    <property type="match status" value="1"/>
</dbReference>
<feature type="domain" description="HTH marR-type" evidence="4">
    <location>
        <begin position="6"/>
        <end position="138"/>
    </location>
</feature>
<protein>
    <submittedName>
        <fullName evidence="5">DNA-binding transcriptional regulator, MarR family</fullName>
    </submittedName>
</protein>
<evidence type="ECO:0000259" key="4">
    <source>
        <dbReference type="PROSITE" id="PS50995"/>
    </source>
</evidence>
<dbReference type="OrthoDB" id="69852at2"/>
<evidence type="ECO:0000313" key="6">
    <source>
        <dbReference type="Proteomes" id="UP000183376"/>
    </source>
</evidence>
<dbReference type="GO" id="GO:0003700">
    <property type="term" value="F:DNA-binding transcription factor activity"/>
    <property type="evidence" value="ECO:0007669"/>
    <property type="project" value="InterPro"/>
</dbReference>
<name>A0A1G9TSM7_ALLAB</name>
<keyword evidence="1" id="KW-0805">Transcription regulation</keyword>
<evidence type="ECO:0000256" key="2">
    <source>
        <dbReference type="ARBA" id="ARBA00023125"/>
    </source>
</evidence>
<dbReference type="STRING" id="211114.SAMN04489726_1971"/>
<accession>A0A1G9TSM7</accession>
<dbReference type="AlphaFoldDB" id="A0A1G9TSM7"/>
<reference evidence="5 6" key="1">
    <citation type="submission" date="2016-10" db="EMBL/GenBank/DDBJ databases">
        <authorList>
            <person name="de Groot N.N."/>
        </authorList>
    </citation>
    <scope>NUCLEOTIDE SEQUENCE [LARGE SCALE GENOMIC DNA]</scope>
    <source>
        <strain evidence="5 6">DSM 44149</strain>
    </source>
</reference>